<comment type="caution">
    <text evidence="2">The sequence shown here is derived from an EMBL/GenBank/DDBJ whole genome shotgun (WGS) entry which is preliminary data.</text>
</comment>
<keyword evidence="2" id="KW-0378">Hydrolase</keyword>
<gene>
    <name evidence="2" type="ORF">CSW08_13410</name>
</gene>
<evidence type="ECO:0000259" key="1">
    <source>
        <dbReference type="Pfam" id="PF06452"/>
    </source>
</evidence>
<keyword evidence="2" id="KW-0624">Polysaccharide degradation</keyword>
<accession>A0A2N3HHN1</accession>
<keyword evidence="3" id="KW-1185">Reference proteome</keyword>
<dbReference type="EMBL" id="PJEO01000050">
    <property type="protein sequence ID" value="PKQ44404.1"/>
    <property type="molecule type" value="Genomic_DNA"/>
</dbReference>
<keyword evidence="2" id="KW-0858">Xylan degradation</keyword>
<dbReference type="Gene3D" id="2.60.40.1190">
    <property type="match status" value="1"/>
</dbReference>
<dbReference type="Pfam" id="PF06452">
    <property type="entry name" value="CBM9_1"/>
    <property type="match status" value="1"/>
</dbReference>
<dbReference type="SUPFAM" id="SSF49344">
    <property type="entry name" value="CBD9-like"/>
    <property type="match status" value="1"/>
</dbReference>
<sequence length="217" mass="25182">MQNTKNIYIIKRIGKGLLNIKEEGLSVIWETAHELVDFTSPWNSQKVDKIVFRSLWDTETLFFNFEVEDPEVYIDTTNDTIESINNSDRVELFFRSDNSLNPYYCLEIDPTTRILDFKARPNNKFDFNWNWPVKDIEVKSSINKTGFMVVGAISISSLLKLGLIKSGIIETGVFRAKYNKQENGKYIPTWITWVDPNTETPNFHVASSFGIFKLENF</sequence>
<proteinExistence type="predicted"/>
<name>A0A2N3HHN1_9FLAO</name>
<dbReference type="GO" id="GO:0030246">
    <property type="term" value="F:carbohydrate binding"/>
    <property type="evidence" value="ECO:0007669"/>
    <property type="project" value="InterPro"/>
</dbReference>
<dbReference type="GO" id="GO:0004553">
    <property type="term" value="F:hydrolase activity, hydrolyzing O-glycosyl compounds"/>
    <property type="evidence" value="ECO:0007669"/>
    <property type="project" value="InterPro"/>
</dbReference>
<dbReference type="InterPro" id="IPR010502">
    <property type="entry name" value="Carb-bd_dom_fam9"/>
</dbReference>
<feature type="domain" description="Carbohydrate-binding" evidence="1">
    <location>
        <begin position="28"/>
        <end position="215"/>
    </location>
</feature>
<evidence type="ECO:0000313" key="3">
    <source>
        <dbReference type="Proteomes" id="UP000233435"/>
    </source>
</evidence>
<dbReference type="RefSeq" id="WP_106660380.1">
    <property type="nucleotide sequence ID" value="NZ_PJEO01000050.1"/>
</dbReference>
<dbReference type="OrthoDB" id="9801646at2"/>
<dbReference type="AlphaFoldDB" id="A0A2N3HHN1"/>
<keyword evidence="2" id="KW-0119">Carbohydrate metabolism</keyword>
<reference evidence="2 3" key="1">
    <citation type="submission" date="2017-12" db="EMBL/GenBank/DDBJ databases">
        <title>Confluentibacter flavum sp. nov., isolated from the saline lake.</title>
        <authorList>
            <person name="Yu L."/>
        </authorList>
    </citation>
    <scope>NUCLEOTIDE SEQUENCE [LARGE SCALE GENOMIC DNA]</scope>
    <source>
        <strain evidence="2 3">3B</strain>
    </source>
</reference>
<evidence type="ECO:0000313" key="2">
    <source>
        <dbReference type="EMBL" id="PKQ44404.1"/>
    </source>
</evidence>
<keyword evidence="2" id="KW-0326">Glycosidase</keyword>
<protein>
    <submittedName>
        <fullName evidence="2">Endoxylanase</fullName>
    </submittedName>
</protein>
<dbReference type="GO" id="GO:0045493">
    <property type="term" value="P:xylan catabolic process"/>
    <property type="evidence" value="ECO:0007669"/>
    <property type="project" value="UniProtKB-KW"/>
</dbReference>
<organism evidence="2 3">
    <name type="scientific">Confluentibacter flavum</name>
    <dbReference type="NCBI Taxonomy" id="1909700"/>
    <lineage>
        <taxon>Bacteria</taxon>
        <taxon>Pseudomonadati</taxon>
        <taxon>Bacteroidota</taxon>
        <taxon>Flavobacteriia</taxon>
        <taxon>Flavobacteriales</taxon>
        <taxon>Flavobacteriaceae</taxon>
        <taxon>Confluentibacter</taxon>
    </lineage>
</organism>
<dbReference type="Proteomes" id="UP000233435">
    <property type="component" value="Unassembled WGS sequence"/>
</dbReference>